<gene>
    <name evidence="9" type="ORF">A4R35_07605</name>
</gene>
<dbReference type="OrthoDB" id="9782291at2"/>
<feature type="domain" description="VTT" evidence="8">
    <location>
        <begin position="41"/>
        <end position="164"/>
    </location>
</feature>
<feature type="transmembrane region" description="Helical" evidence="7">
    <location>
        <begin position="181"/>
        <end position="203"/>
    </location>
</feature>
<evidence type="ECO:0000256" key="1">
    <source>
        <dbReference type="ARBA" id="ARBA00004651"/>
    </source>
</evidence>
<proteinExistence type="inferred from homology"/>
<organism evidence="9 10">
    <name type="scientific">Thermogemmatispora tikiterensis</name>
    <dbReference type="NCBI Taxonomy" id="1825093"/>
    <lineage>
        <taxon>Bacteria</taxon>
        <taxon>Bacillati</taxon>
        <taxon>Chloroflexota</taxon>
        <taxon>Ktedonobacteria</taxon>
        <taxon>Thermogemmatisporales</taxon>
        <taxon>Thermogemmatisporaceae</taxon>
        <taxon>Thermogemmatispora</taxon>
    </lineage>
</organism>
<keyword evidence="4 7" id="KW-0812">Transmembrane</keyword>
<name>A0A328VCD6_9CHLR</name>
<keyword evidence="10" id="KW-1185">Reference proteome</keyword>
<sequence>MLETLIQFLLDNIVFKAHPIVIYSIVALFLFLESCGIPVINSTLLLLTGALVTLGHLDFWPLAGAALLGSCLGACLAYWIGEWGGRPALVRLMKFLRIDEGKANVAEGWFQRAGVWMIFLSRITPYVRPFACFLAGISRLSYRRFLLAMFLGSLLWCVVIIRLGMVLGRHWRWGVALIQQYTLPACLILVALMVLSLAISRLLQRQLKRRFLQEHSRQGEEAERQLLKVQ</sequence>
<comment type="caution">
    <text evidence="9">The sequence shown here is derived from an EMBL/GenBank/DDBJ whole genome shotgun (WGS) entry which is preliminary data.</text>
</comment>
<dbReference type="Pfam" id="PF09335">
    <property type="entry name" value="VTT_dom"/>
    <property type="match status" value="1"/>
</dbReference>
<dbReference type="InterPro" id="IPR032816">
    <property type="entry name" value="VTT_dom"/>
</dbReference>
<dbReference type="InterPro" id="IPR051311">
    <property type="entry name" value="DedA_domain"/>
</dbReference>
<evidence type="ECO:0000313" key="10">
    <source>
        <dbReference type="Proteomes" id="UP000248706"/>
    </source>
</evidence>
<keyword evidence="5 7" id="KW-1133">Transmembrane helix</keyword>
<evidence type="ECO:0000256" key="3">
    <source>
        <dbReference type="ARBA" id="ARBA00022475"/>
    </source>
</evidence>
<evidence type="ECO:0000256" key="6">
    <source>
        <dbReference type="ARBA" id="ARBA00023136"/>
    </source>
</evidence>
<feature type="transmembrane region" description="Helical" evidence="7">
    <location>
        <begin position="115"/>
        <end position="138"/>
    </location>
</feature>
<protein>
    <recommendedName>
        <fullName evidence="8">VTT domain-containing protein</fullName>
    </recommendedName>
</protein>
<evidence type="ECO:0000259" key="8">
    <source>
        <dbReference type="Pfam" id="PF09335"/>
    </source>
</evidence>
<feature type="transmembrane region" description="Helical" evidence="7">
    <location>
        <begin position="145"/>
        <end position="169"/>
    </location>
</feature>
<evidence type="ECO:0000313" key="9">
    <source>
        <dbReference type="EMBL" id="RAQ95398.1"/>
    </source>
</evidence>
<accession>A0A328VCD6</accession>
<dbReference type="AlphaFoldDB" id="A0A328VCD6"/>
<dbReference type="PANTHER" id="PTHR42709">
    <property type="entry name" value="ALKALINE PHOSPHATASE LIKE PROTEIN"/>
    <property type="match status" value="1"/>
</dbReference>
<keyword evidence="3" id="KW-1003">Cell membrane</keyword>
<evidence type="ECO:0000256" key="2">
    <source>
        <dbReference type="ARBA" id="ARBA00010792"/>
    </source>
</evidence>
<reference evidence="9 10" key="1">
    <citation type="submission" date="2016-08" db="EMBL/GenBank/DDBJ databases">
        <title>Analysis of Carbohydrate Active Enzymes in Thermogemmatispora T81 Reveals Carbohydrate Degradation Ability.</title>
        <authorList>
            <person name="Tomazini A."/>
            <person name="Lal S."/>
            <person name="Stott M."/>
            <person name="Henrissat B."/>
            <person name="Polikarpov I."/>
            <person name="Sparling R."/>
            <person name="Levin D.B."/>
        </authorList>
    </citation>
    <scope>NUCLEOTIDE SEQUENCE [LARGE SCALE GENOMIC DNA]</scope>
    <source>
        <strain evidence="9 10">T81</strain>
    </source>
</reference>
<comment type="subcellular location">
    <subcellularLocation>
        <location evidence="1">Cell membrane</location>
        <topology evidence="1">Multi-pass membrane protein</topology>
    </subcellularLocation>
</comment>
<dbReference type="Proteomes" id="UP000248706">
    <property type="component" value="Unassembled WGS sequence"/>
</dbReference>
<comment type="similarity">
    <text evidence="2">Belongs to the DedA family.</text>
</comment>
<dbReference type="GO" id="GO:0005886">
    <property type="term" value="C:plasma membrane"/>
    <property type="evidence" value="ECO:0007669"/>
    <property type="project" value="UniProtKB-SubCell"/>
</dbReference>
<keyword evidence="6 7" id="KW-0472">Membrane</keyword>
<feature type="transmembrane region" description="Helical" evidence="7">
    <location>
        <begin position="59"/>
        <end position="80"/>
    </location>
</feature>
<evidence type="ECO:0000256" key="4">
    <source>
        <dbReference type="ARBA" id="ARBA00022692"/>
    </source>
</evidence>
<dbReference type="PANTHER" id="PTHR42709:SF6">
    <property type="entry name" value="UNDECAPRENYL PHOSPHATE TRANSPORTER A"/>
    <property type="match status" value="1"/>
</dbReference>
<dbReference type="RefSeq" id="WP_112428091.1">
    <property type="nucleotide sequence ID" value="NZ_MCIF01000002.1"/>
</dbReference>
<feature type="transmembrane region" description="Helical" evidence="7">
    <location>
        <begin position="20"/>
        <end position="47"/>
    </location>
</feature>
<dbReference type="EMBL" id="MCIF01000002">
    <property type="protein sequence ID" value="RAQ95398.1"/>
    <property type="molecule type" value="Genomic_DNA"/>
</dbReference>
<evidence type="ECO:0000256" key="5">
    <source>
        <dbReference type="ARBA" id="ARBA00022989"/>
    </source>
</evidence>
<evidence type="ECO:0000256" key="7">
    <source>
        <dbReference type="SAM" id="Phobius"/>
    </source>
</evidence>